<reference evidence="1 2" key="1">
    <citation type="submission" date="2016-09" db="EMBL/GenBank/DDBJ databases">
        <title>Genome sequence of Eubacterium angustum.</title>
        <authorList>
            <person name="Poehlein A."/>
            <person name="Daniel R."/>
        </authorList>
    </citation>
    <scope>NUCLEOTIDE SEQUENCE [LARGE SCALE GENOMIC DNA]</scope>
    <source>
        <strain evidence="1 2">DSM 1989</strain>
    </source>
</reference>
<keyword evidence="2" id="KW-1185">Reference proteome</keyword>
<gene>
    <name evidence="1" type="ORF">EUAN_12410</name>
</gene>
<organism evidence="1 2">
    <name type="scientific">Andreesenia angusta</name>
    <dbReference type="NCBI Taxonomy" id="39480"/>
    <lineage>
        <taxon>Bacteria</taxon>
        <taxon>Bacillati</taxon>
        <taxon>Bacillota</taxon>
        <taxon>Tissierellia</taxon>
        <taxon>Tissierellales</taxon>
        <taxon>Gottschalkiaceae</taxon>
        <taxon>Andreesenia</taxon>
    </lineage>
</organism>
<sequence>MFSSKGWDEEEKRLAKIAIVFDEEIRKGMDEVGFEMRDIARDEAPYATGTLKRSIKFDGTEREGETYKAVLYSNLEYAPHVEYGHRQEVGKYIPALGKTLVKRYIKGFYFMQKGKEAGKKQLKPAMVRAIKRAKERLEYV</sequence>
<dbReference type="OrthoDB" id="1850874at2"/>
<protein>
    <recommendedName>
        <fullName evidence="3">HK97 gp10 family phage protein</fullName>
    </recommendedName>
</protein>
<dbReference type="STRING" id="39480.EUAN_12410"/>
<dbReference type="Proteomes" id="UP000180254">
    <property type="component" value="Unassembled WGS sequence"/>
</dbReference>
<dbReference type="InterPro" id="IPR010064">
    <property type="entry name" value="HK97-gp10_tail"/>
</dbReference>
<accession>A0A1S1V6L3</accession>
<name>A0A1S1V6L3_9FIRM</name>
<proteinExistence type="predicted"/>
<dbReference type="RefSeq" id="WP_071062768.1">
    <property type="nucleotide sequence ID" value="NZ_MKIE01000004.1"/>
</dbReference>
<evidence type="ECO:0000313" key="2">
    <source>
        <dbReference type="Proteomes" id="UP000180254"/>
    </source>
</evidence>
<comment type="caution">
    <text evidence="1">The sequence shown here is derived from an EMBL/GenBank/DDBJ whole genome shotgun (WGS) entry which is preliminary data.</text>
</comment>
<dbReference type="AlphaFoldDB" id="A0A1S1V6L3"/>
<dbReference type="EMBL" id="MKIE01000004">
    <property type="protein sequence ID" value="OHW62172.1"/>
    <property type="molecule type" value="Genomic_DNA"/>
</dbReference>
<evidence type="ECO:0008006" key="3">
    <source>
        <dbReference type="Google" id="ProtNLM"/>
    </source>
</evidence>
<dbReference type="Pfam" id="PF04883">
    <property type="entry name" value="HK97-gp10_like"/>
    <property type="match status" value="1"/>
</dbReference>
<evidence type="ECO:0000313" key="1">
    <source>
        <dbReference type="EMBL" id="OHW62172.1"/>
    </source>
</evidence>